<name>Q06SA8_ACATU</name>
<evidence type="ECO:0000313" key="2">
    <source>
        <dbReference type="EMBL" id="ABF60130.1"/>
    </source>
</evidence>
<evidence type="ECO:0000256" key="1">
    <source>
        <dbReference type="SAM" id="Phobius"/>
    </source>
</evidence>
<dbReference type="RefSeq" id="YP_784024.1">
    <property type="nucleotide sequence ID" value="NC_008452.1"/>
</dbReference>
<sequence>MSSFLFFECFFIMMIKSPVDHPVMLMGVLVILVAVLSGILCAEISAFYSFVLFMVVAGGMLVVFAYCMALAPNPSFNLNTNKLPWLMIIGLVVWSFNESFEIYSSFSNSVEVMPVYSFSWGLTSVFLCLLLFLVMVAVATICNFTEGALIKKL</sequence>
<keyword evidence="1" id="KW-1133">Transmembrane helix</keyword>
<feature type="transmembrane region" description="Helical" evidence="1">
    <location>
        <begin position="83"/>
        <end position="100"/>
    </location>
</feature>
<reference evidence="2" key="1">
    <citation type="journal article" date="2006" name="Front. Zool.">
        <title>The complete sequences and gene organisation of the mitochondrial genomes of the heterodont bivalves Acanthocardia tuberculata and Hiatella arctica--and the first record for a putative Atpase subunit 8 gene in marine bivalves.</title>
        <authorList>
            <person name="Dreyer H."/>
            <person name="Steiner G."/>
        </authorList>
    </citation>
    <scope>NUCLEOTIDE SEQUENCE</scope>
</reference>
<feature type="transmembrane region" description="Helical" evidence="1">
    <location>
        <begin position="51"/>
        <end position="71"/>
    </location>
</feature>
<dbReference type="EMBL" id="DQ632743">
    <property type="protein sequence ID" value="ABF60130.1"/>
    <property type="molecule type" value="Genomic_DNA"/>
</dbReference>
<organism evidence="2">
    <name type="scientific">Acanthocardia tuberculata</name>
    <name type="common">Rough cockle</name>
    <dbReference type="NCBI Taxonomy" id="385555"/>
    <lineage>
        <taxon>Eukaryota</taxon>
        <taxon>Metazoa</taxon>
        <taxon>Spiralia</taxon>
        <taxon>Lophotrochozoa</taxon>
        <taxon>Mollusca</taxon>
        <taxon>Bivalvia</taxon>
        <taxon>Autobranchia</taxon>
        <taxon>Heteroconchia</taxon>
        <taxon>Euheterodonta</taxon>
        <taxon>Imparidentia</taxon>
        <taxon>Neoheterodontei</taxon>
        <taxon>Cardiida</taxon>
        <taxon>Cardioidea</taxon>
        <taxon>Cardiidae</taxon>
        <taxon>Lymnocardiinae</taxon>
        <taxon>Acanthocardia</taxon>
    </lineage>
</organism>
<dbReference type="CTD" id="4541"/>
<feature type="transmembrane region" description="Helical" evidence="1">
    <location>
        <begin position="120"/>
        <end position="144"/>
    </location>
</feature>
<keyword evidence="1" id="KW-0812">Transmembrane</keyword>
<dbReference type="AlphaFoldDB" id="Q06SA8"/>
<dbReference type="GeneID" id="4363478"/>
<geneLocation type="mitochondrion" evidence="2"/>
<proteinExistence type="predicted"/>
<protein>
    <submittedName>
        <fullName evidence="2">NADH dehydrogenase subunit 6</fullName>
    </submittedName>
</protein>
<gene>
    <name evidence="2" type="primary">ND6</name>
</gene>
<keyword evidence="1" id="KW-0472">Membrane</keyword>
<accession>Q06SA8</accession>
<keyword evidence="2" id="KW-0496">Mitochondrion</keyword>